<gene>
    <name evidence="1" type="ORF">ACFPOH_12845</name>
</gene>
<keyword evidence="2" id="KW-1185">Reference proteome</keyword>
<dbReference type="Proteomes" id="UP001595978">
    <property type="component" value="Unassembled WGS sequence"/>
</dbReference>
<comment type="caution">
    <text evidence="1">The sequence shown here is derived from an EMBL/GenBank/DDBJ whole genome shotgun (WGS) entry which is preliminary data.</text>
</comment>
<accession>A0ABW0RDZ1</accession>
<protein>
    <submittedName>
        <fullName evidence="1">Uncharacterized protein</fullName>
    </submittedName>
</protein>
<name>A0ABW0RDZ1_9BACL</name>
<dbReference type="RefSeq" id="WP_342468414.1">
    <property type="nucleotide sequence ID" value="NZ_JBHSNQ010000171.1"/>
</dbReference>
<reference evidence="2" key="1">
    <citation type="journal article" date="2019" name="Int. J. Syst. Evol. Microbiol.">
        <title>The Global Catalogue of Microorganisms (GCM) 10K type strain sequencing project: providing services to taxonomists for standard genome sequencing and annotation.</title>
        <authorList>
            <consortium name="The Broad Institute Genomics Platform"/>
            <consortium name="The Broad Institute Genome Sequencing Center for Infectious Disease"/>
            <person name="Wu L."/>
            <person name="Ma J."/>
        </authorList>
    </citation>
    <scope>NUCLEOTIDE SEQUENCE [LARGE SCALE GENOMIC DNA]</scope>
    <source>
        <strain evidence="2">CCUG 56331</strain>
    </source>
</reference>
<evidence type="ECO:0000313" key="1">
    <source>
        <dbReference type="EMBL" id="MFC5542593.1"/>
    </source>
</evidence>
<evidence type="ECO:0000313" key="2">
    <source>
        <dbReference type="Proteomes" id="UP001595978"/>
    </source>
</evidence>
<proteinExistence type="predicted"/>
<organism evidence="1 2">
    <name type="scientific">Ureibacillus suwonensis</name>
    <dbReference type="NCBI Taxonomy" id="313007"/>
    <lineage>
        <taxon>Bacteria</taxon>
        <taxon>Bacillati</taxon>
        <taxon>Bacillota</taxon>
        <taxon>Bacilli</taxon>
        <taxon>Bacillales</taxon>
        <taxon>Caryophanaceae</taxon>
        <taxon>Ureibacillus</taxon>
    </lineage>
</organism>
<dbReference type="EMBL" id="JBHSNQ010000171">
    <property type="protein sequence ID" value="MFC5542593.1"/>
    <property type="molecule type" value="Genomic_DNA"/>
</dbReference>
<sequence>MKLPIKKKLDLSEEEIFSELHHFLLRKNHRLLSNEEVVEKTGVSHELIHKWVKTGKLKPTLFPNLGAPCERCGQITNYSKLCLDCSITITATLEKEEKEKEWFRQIQQMNRKHTYHLK</sequence>